<sequence>MTFAQSLRKENSAAGAGDLIPCGIEQEYQERMLFILSLEDRNKASVGENLGPSNANNVEHQFRVSLDMAVAKIKAYMNGALHHFKKEKKTLIKETDATIERAATQKSYGTLQTAKGALEMEDTRPCGLLKNLQMQYGLLLSQTHFLIEEQIYQVKEYTRLTRNHLRFRQDSIESRHEMKVTEQDIFPIAAKIFDRMVRLTVWLAGRGLAFIDDEYKELCKLAFDYFGLDEQDINARYVDEADVKGENGMNGRSAGSEAMAEDQDNDDIHHEGEDLHHDATLRADRKETRSSEAAPESPETHNLRRQREAAAVEQRLLGSITTVNSDGTLKPLSLGKSTCRTPGISGNDFRDEGREVQTLFRQRKLAKVQLLDPPVPGSLVEGSSDRSYVSPALNDDSINLHLAPADDDPNSSEWSLIQP</sequence>
<evidence type="ECO:0000313" key="3">
    <source>
        <dbReference type="Proteomes" id="UP001590951"/>
    </source>
</evidence>
<organism evidence="2 3">
    <name type="scientific">Lepraria finkii</name>
    <dbReference type="NCBI Taxonomy" id="1340010"/>
    <lineage>
        <taxon>Eukaryota</taxon>
        <taxon>Fungi</taxon>
        <taxon>Dikarya</taxon>
        <taxon>Ascomycota</taxon>
        <taxon>Pezizomycotina</taxon>
        <taxon>Lecanoromycetes</taxon>
        <taxon>OSLEUM clade</taxon>
        <taxon>Lecanoromycetidae</taxon>
        <taxon>Lecanorales</taxon>
        <taxon>Lecanorineae</taxon>
        <taxon>Stereocaulaceae</taxon>
        <taxon>Lepraria</taxon>
    </lineage>
</organism>
<dbReference type="Proteomes" id="UP001590951">
    <property type="component" value="Unassembled WGS sequence"/>
</dbReference>
<protein>
    <submittedName>
        <fullName evidence="2">Uncharacterized protein</fullName>
    </submittedName>
</protein>
<gene>
    <name evidence="2" type="ORF">ABVK25_006330</name>
</gene>
<keyword evidence="3" id="KW-1185">Reference proteome</keyword>
<reference evidence="2 3" key="1">
    <citation type="submission" date="2024-09" db="EMBL/GenBank/DDBJ databases">
        <title>Rethinking Asexuality: The Enigmatic Case of Functional Sexual Genes in Lepraria (Stereocaulaceae).</title>
        <authorList>
            <person name="Doellman M."/>
            <person name="Sun Y."/>
            <person name="Barcenas-Pena A."/>
            <person name="Lumbsch H.T."/>
            <person name="Grewe F."/>
        </authorList>
    </citation>
    <scope>NUCLEOTIDE SEQUENCE [LARGE SCALE GENOMIC DNA]</scope>
    <source>
        <strain evidence="2 3">Grewe 0041</strain>
    </source>
</reference>
<feature type="compositionally biased region" description="Basic and acidic residues" evidence="1">
    <location>
        <begin position="298"/>
        <end position="308"/>
    </location>
</feature>
<name>A0ABR4B654_9LECA</name>
<feature type="compositionally biased region" description="Basic and acidic residues" evidence="1">
    <location>
        <begin position="266"/>
        <end position="290"/>
    </location>
</feature>
<comment type="caution">
    <text evidence="2">The sequence shown here is derived from an EMBL/GenBank/DDBJ whole genome shotgun (WGS) entry which is preliminary data.</text>
</comment>
<proteinExistence type="predicted"/>
<feature type="region of interest" description="Disordered" evidence="1">
    <location>
        <begin position="244"/>
        <end position="308"/>
    </location>
</feature>
<feature type="region of interest" description="Disordered" evidence="1">
    <location>
        <begin position="399"/>
        <end position="419"/>
    </location>
</feature>
<evidence type="ECO:0000256" key="1">
    <source>
        <dbReference type="SAM" id="MobiDB-lite"/>
    </source>
</evidence>
<evidence type="ECO:0000313" key="2">
    <source>
        <dbReference type="EMBL" id="KAL2053336.1"/>
    </source>
</evidence>
<dbReference type="EMBL" id="JBHFEH010000021">
    <property type="protein sequence ID" value="KAL2053336.1"/>
    <property type="molecule type" value="Genomic_DNA"/>
</dbReference>
<accession>A0ABR4B654</accession>